<dbReference type="AlphaFoldDB" id="A0A433SCM1"/>
<dbReference type="RefSeq" id="WP_126979980.1">
    <property type="nucleotide sequence ID" value="NZ_PQSP01000004.1"/>
</dbReference>
<organism evidence="1 2">
    <name type="scientific">Saezia sanguinis</name>
    <dbReference type="NCBI Taxonomy" id="1965230"/>
    <lineage>
        <taxon>Bacteria</taxon>
        <taxon>Pseudomonadati</taxon>
        <taxon>Pseudomonadota</taxon>
        <taxon>Betaproteobacteria</taxon>
        <taxon>Burkholderiales</taxon>
        <taxon>Saeziaceae</taxon>
        <taxon>Saezia</taxon>
    </lineage>
</organism>
<sequence length="139" mass="15710">MEIFIAVFVGIFLFFLFVHFIPKPDIPTVTARNLTGEEFFRELLEKYGVPESFLNDAFITSIVNSSLKVSPVNAVISKKSEEGAYIDALDLSVRAIAEIYEKYTGVSLDSQNMLVFNAMASKMQKFGLLTKEDVKRLRE</sequence>
<gene>
    <name evidence="1" type="ORF">CUZ56_01772</name>
</gene>
<evidence type="ECO:0000313" key="1">
    <source>
        <dbReference type="EMBL" id="RUS66492.1"/>
    </source>
</evidence>
<name>A0A433SCM1_9BURK</name>
<dbReference type="Proteomes" id="UP000286947">
    <property type="component" value="Unassembled WGS sequence"/>
</dbReference>
<reference evidence="1 2" key="1">
    <citation type="submission" date="2018-01" db="EMBL/GenBank/DDBJ databases">
        <title>Saezia sanguinis gen. nov., sp. nov., in the order Burkholderiales isolated from human blood.</title>
        <authorList>
            <person name="Medina-Pascual M.J."/>
            <person name="Valdezate S."/>
            <person name="Monzon S."/>
            <person name="Cuesta I."/>
            <person name="Carrasco G."/>
            <person name="Villalon P."/>
            <person name="Saez-Nieto J.A."/>
        </authorList>
    </citation>
    <scope>NUCLEOTIDE SEQUENCE [LARGE SCALE GENOMIC DNA]</scope>
    <source>
        <strain evidence="1 2">CNM695-12</strain>
    </source>
</reference>
<comment type="caution">
    <text evidence="1">The sequence shown here is derived from an EMBL/GenBank/DDBJ whole genome shotgun (WGS) entry which is preliminary data.</text>
</comment>
<dbReference type="EMBL" id="PQSP01000004">
    <property type="protein sequence ID" value="RUS66492.1"/>
    <property type="molecule type" value="Genomic_DNA"/>
</dbReference>
<protein>
    <submittedName>
        <fullName evidence="1">Uncharacterized protein</fullName>
    </submittedName>
</protein>
<accession>A0A433SCM1</accession>
<proteinExistence type="predicted"/>
<keyword evidence="2" id="KW-1185">Reference proteome</keyword>
<evidence type="ECO:0000313" key="2">
    <source>
        <dbReference type="Proteomes" id="UP000286947"/>
    </source>
</evidence>